<sequence>RVGANGAASSWETHLHARNHHTCARAAAAPRGRPDRRGRDPGRHRGPCRRAPPRDHRRGGGSGGGTGIQHSSTRRPGSYPRAGPAASRSRGQRPDSRRL</sequence>
<feature type="non-terminal residue" evidence="2">
    <location>
        <position position="1"/>
    </location>
</feature>
<reference evidence="2" key="1">
    <citation type="submission" date="2020-02" db="EMBL/GenBank/DDBJ databases">
        <authorList>
            <person name="Meier V. D."/>
        </authorList>
    </citation>
    <scope>NUCLEOTIDE SEQUENCE</scope>
    <source>
        <strain evidence="2">AVDCRST_MAG06</strain>
    </source>
</reference>
<gene>
    <name evidence="2" type="ORF">AVDCRST_MAG06-1596</name>
</gene>
<organism evidence="2">
    <name type="scientific">uncultured Nocardioides sp</name>
    <dbReference type="NCBI Taxonomy" id="198441"/>
    <lineage>
        <taxon>Bacteria</taxon>
        <taxon>Bacillati</taxon>
        <taxon>Actinomycetota</taxon>
        <taxon>Actinomycetes</taxon>
        <taxon>Propionibacteriales</taxon>
        <taxon>Nocardioidaceae</taxon>
        <taxon>Nocardioides</taxon>
        <taxon>environmental samples</taxon>
    </lineage>
</organism>
<feature type="region of interest" description="Disordered" evidence="1">
    <location>
        <begin position="1"/>
        <end position="99"/>
    </location>
</feature>
<evidence type="ECO:0000313" key="2">
    <source>
        <dbReference type="EMBL" id="CAA9391747.1"/>
    </source>
</evidence>
<accession>A0A6J4NLE7</accession>
<feature type="compositionally biased region" description="Basic and acidic residues" evidence="1">
    <location>
        <begin position="32"/>
        <end position="43"/>
    </location>
</feature>
<protein>
    <submittedName>
        <fullName evidence="2">Uncharacterized protein</fullName>
    </submittedName>
</protein>
<dbReference type="AlphaFoldDB" id="A0A6J4NLE7"/>
<dbReference type="EMBL" id="CADCUP010000112">
    <property type="protein sequence ID" value="CAA9391747.1"/>
    <property type="molecule type" value="Genomic_DNA"/>
</dbReference>
<name>A0A6J4NLE7_9ACTN</name>
<evidence type="ECO:0000256" key="1">
    <source>
        <dbReference type="SAM" id="MobiDB-lite"/>
    </source>
</evidence>
<proteinExistence type="predicted"/>
<feature type="non-terminal residue" evidence="2">
    <location>
        <position position="99"/>
    </location>
</feature>